<keyword evidence="1" id="KW-0175">Coiled coil</keyword>
<evidence type="ECO:0000313" key="3">
    <source>
        <dbReference type="Proteomes" id="UP000261032"/>
    </source>
</evidence>
<dbReference type="RefSeq" id="WP_117580631.1">
    <property type="nucleotide sequence ID" value="NZ_QUSL01000004.1"/>
</dbReference>
<protein>
    <submittedName>
        <fullName evidence="2">Uncharacterized protein</fullName>
    </submittedName>
</protein>
<gene>
    <name evidence="2" type="ORF">DXB93_04075</name>
</gene>
<sequence length="78" mass="9091">MKRIEVSVLAALALLSLLLGIALVQEKQTTRNLKTNLELTKQELQDTQGDRDYYQGQYKKYYELSEELQNQMGVYAYE</sequence>
<dbReference type="Proteomes" id="UP000261032">
    <property type="component" value="Unassembled WGS sequence"/>
</dbReference>
<dbReference type="EMBL" id="QUSL01000004">
    <property type="protein sequence ID" value="RGD86696.1"/>
    <property type="molecule type" value="Genomic_DNA"/>
</dbReference>
<organism evidence="2 3">
    <name type="scientific">Thomasclavelia ramosa</name>
    <dbReference type="NCBI Taxonomy" id="1547"/>
    <lineage>
        <taxon>Bacteria</taxon>
        <taxon>Bacillati</taxon>
        <taxon>Bacillota</taxon>
        <taxon>Erysipelotrichia</taxon>
        <taxon>Erysipelotrichales</taxon>
        <taxon>Coprobacillaceae</taxon>
        <taxon>Thomasclavelia</taxon>
    </lineage>
</organism>
<accession>A0A3E3EFR8</accession>
<feature type="coiled-coil region" evidence="1">
    <location>
        <begin position="23"/>
        <end position="50"/>
    </location>
</feature>
<name>A0A3E3EFR8_9FIRM</name>
<reference evidence="2 3" key="1">
    <citation type="submission" date="2018-08" db="EMBL/GenBank/DDBJ databases">
        <title>A genome reference for cultivated species of the human gut microbiota.</title>
        <authorList>
            <person name="Zou Y."/>
            <person name="Xue W."/>
            <person name="Luo G."/>
        </authorList>
    </citation>
    <scope>NUCLEOTIDE SEQUENCE [LARGE SCALE GENOMIC DNA]</scope>
    <source>
        <strain evidence="2 3">OM06-4</strain>
    </source>
</reference>
<comment type="caution">
    <text evidence="2">The sequence shown here is derived from an EMBL/GenBank/DDBJ whole genome shotgun (WGS) entry which is preliminary data.</text>
</comment>
<evidence type="ECO:0000256" key="1">
    <source>
        <dbReference type="SAM" id="Coils"/>
    </source>
</evidence>
<dbReference type="AlphaFoldDB" id="A0A3E3EFR8"/>
<evidence type="ECO:0000313" key="2">
    <source>
        <dbReference type="EMBL" id="RGD86696.1"/>
    </source>
</evidence>
<proteinExistence type="predicted"/>